<proteinExistence type="predicted"/>
<keyword evidence="3" id="KW-1185">Reference proteome</keyword>
<evidence type="ECO:0000313" key="3">
    <source>
        <dbReference type="Proteomes" id="UP000784294"/>
    </source>
</evidence>
<evidence type="ECO:0000259" key="1">
    <source>
        <dbReference type="PROSITE" id="PS50003"/>
    </source>
</evidence>
<dbReference type="InterPro" id="IPR001849">
    <property type="entry name" value="PH_domain"/>
</dbReference>
<protein>
    <recommendedName>
        <fullName evidence="1">PH domain-containing protein</fullName>
    </recommendedName>
</protein>
<dbReference type="Proteomes" id="UP000784294">
    <property type="component" value="Unassembled WGS sequence"/>
</dbReference>
<feature type="domain" description="PH" evidence="1">
    <location>
        <begin position="1"/>
        <end position="24"/>
    </location>
</feature>
<dbReference type="AlphaFoldDB" id="A0A448WBS7"/>
<evidence type="ECO:0000313" key="2">
    <source>
        <dbReference type="EMBL" id="VEL07929.1"/>
    </source>
</evidence>
<accession>A0A448WBS7</accession>
<dbReference type="OrthoDB" id="10064107at2759"/>
<reference evidence="2" key="1">
    <citation type="submission" date="2018-11" db="EMBL/GenBank/DDBJ databases">
        <authorList>
            <consortium name="Pathogen Informatics"/>
        </authorList>
    </citation>
    <scope>NUCLEOTIDE SEQUENCE</scope>
</reference>
<organism evidence="2 3">
    <name type="scientific">Protopolystoma xenopodis</name>
    <dbReference type="NCBI Taxonomy" id="117903"/>
    <lineage>
        <taxon>Eukaryota</taxon>
        <taxon>Metazoa</taxon>
        <taxon>Spiralia</taxon>
        <taxon>Lophotrochozoa</taxon>
        <taxon>Platyhelminthes</taxon>
        <taxon>Monogenea</taxon>
        <taxon>Polyopisthocotylea</taxon>
        <taxon>Polystomatidea</taxon>
        <taxon>Polystomatidae</taxon>
        <taxon>Protopolystoma</taxon>
    </lineage>
</organism>
<name>A0A448WBS7_9PLAT</name>
<sequence>MSVSTSPDPKERKEWMETLWRLSKILFSYDTRPRLMDEIIRSLDGVFTHIDDLLIGNIDIAKHQQQLTDLLKRLV</sequence>
<gene>
    <name evidence="2" type="ORF">PXEA_LOCUS1369</name>
</gene>
<dbReference type="PROSITE" id="PS50003">
    <property type="entry name" value="PH_DOMAIN"/>
    <property type="match status" value="1"/>
</dbReference>
<comment type="caution">
    <text evidence="2">The sequence shown here is derived from an EMBL/GenBank/DDBJ whole genome shotgun (WGS) entry which is preliminary data.</text>
</comment>
<dbReference type="EMBL" id="CAAALY010002782">
    <property type="protein sequence ID" value="VEL07929.1"/>
    <property type="molecule type" value="Genomic_DNA"/>
</dbReference>